<comment type="caution">
    <text evidence="2">The sequence shown here is derived from an EMBL/GenBank/DDBJ whole genome shotgun (WGS) entry which is preliminary data.</text>
</comment>
<proteinExistence type="predicted"/>
<gene>
    <name evidence="2" type="ORF">GDO54_013165</name>
</gene>
<organism evidence="2 3">
    <name type="scientific">Pyxicephalus adspersus</name>
    <name type="common">African bullfrog</name>
    <dbReference type="NCBI Taxonomy" id="30357"/>
    <lineage>
        <taxon>Eukaryota</taxon>
        <taxon>Metazoa</taxon>
        <taxon>Chordata</taxon>
        <taxon>Craniata</taxon>
        <taxon>Vertebrata</taxon>
        <taxon>Euteleostomi</taxon>
        <taxon>Amphibia</taxon>
        <taxon>Batrachia</taxon>
        <taxon>Anura</taxon>
        <taxon>Neobatrachia</taxon>
        <taxon>Ranoidea</taxon>
        <taxon>Pyxicephalidae</taxon>
        <taxon>Pyxicephalinae</taxon>
        <taxon>Pyxicephalus</taxon>
    </lineage>
</organism>
<feature type="region of interest" description="Disordered" evidence="1">
    <location>
        <begin position="342"/>
        <end position="427"/>
    </location>
</feature>
<evidence type="ECO:0000256" key="1">
    <source>
        <dbReference type="SAM" id="MobiDB-lite"/>
    </source>
</evidence>
<dbReference type="Pfam" id="PF15344">
    <property type="entry name" value="FAM217"/>
    <property type="match status" value="1"/>
</dbReference>
<evidence type="ECO:0000313" key="2">
    <source>
        <dbReference type="EMBL" id="DBA22099.1"/>
    </source>
</evidence>
<keyword evidence="3" id="KW-1185">Reference proteome</keyword>
<feature type="region of interest" description="Disordered" evidence="1">
    <location>
        <begin position="20"/>
        <end position="51"/>
    </location>
</feature>
<accession>A0AAV3A4W5</accession>
<feature type="compositionally biased region" description="Polar residues" evidence="1">
    <location>
        <begin position="346"/>
        <end position="370"/>
    </location>
</feature>
<dbReference type="PANTHER" id="PTHR22145:SF2">
    <property type="entry name" value="SI:CH211-266K22.6"/>
    <property type="match status" value="1"/>
</dbReference>
<name>A0AAV3A4W5_PYXAD</name>
<dbReference type="AlphaFoldDB" id="A0AAV3A4W5"/>
<feature type="compositionally biased region" description="Low complexity" evidence="1">
    <location>
        <begin position="372"/>
        <end position="387"/>
    </location>
</feature>
<protein>
    <recommendedName>
        <fullName evidence="4">Protein FAM217A</fullName>
    </recommendedName>
</protein>
<feature type="region of interest" description="Disordered" evidence="1">
    <location>
        <begin position="136"/>
        <end position="160"/>
    </location>
</feature>
<sequence length="427" mass="48062">MRKSHTFSNTQKLVQSSAVECKAEKNTNMDKLVSQPPLKHSMNEPIYPDNPQQPIRDVCQSKRNHHENFPIEEWALSDGLHDHTKVTNQPGYLNAKHISYPMFNKSSSKNVAGFPHERESMEKLFLDLELGKLTKEDEDSASDLSDSERLPIPPSPLSPPELNLRAEEINPGYFSHCFQPKGKNYDYPDFLPPPYNSWNLSEISAFVNKEGKDTLQATPSGFLEQYVDRLLQMELLQLQTIQAEKAKMTKSRPQTSPGFCRNGKNLGKCKSWHSPLPNKQNFNQDSVFKMTCSQEKSSHRKYTRRETSDPTCSCKSPSKLLGSVDVPTSMFKQTQDVRVVTKKKSALNNQTTKDSSAPGGSSKMYSSGNIRPSKQSSLSNHSLSNPKQAKSCKLKKTSCQPSSLLDTDCSITKRNGKPNHSPSYKMK</sequence>
<feature type="compositionally biased region" description="Polar residues" evidence="1">
    <location>
        <begin position="397"/>
        <end position="427"/>
    </location>
</feature>
<evidence type="ECO:0008006" key="4">
    <source>
        <dbReference type="Google" id="ProtNLM"/>
    </source>
</evidence>
<evidence type="ECO:0000313" key="3">
    <source>
        <dbReference type="Proteomes" id="UP001181693"/>
    </source>
</evidence>
<dbReference type="InterPro" id="IPR029266">
    <property type="entry name" value="FAM217"/>
</dbReference>
<feature type="region of interest" description="Disordered" evidence="1">
    <location>
        <begin position="293"/>
        <end position="314"/>
    </location>
</feature>
<reference evidence="2" key="1">
    <citation type="thesis" date="2020" institute="ProQuest LLC" country="789 East Eisenhower Parkway, Ann Arbor, MI, USA">
        <title>Comparative Genomics and Chromosome Evolution.</title>
        <authorList>
            <person name="Mudd A.B."/>
        </authorList>
    </citation>
    <scope>NUCLEOTIDE SEQUENCE</scope>
    <source>
        <strain evidence="2">1538</strain>
        <tissue evidence="2">Blood</tissue>
    </source>
</reference>
<dbReference type="Proteomes" id="UP001181693">
    <property type="component" value="Unassembled WGS sequence"/>
</dbReference>
<dbReference type="EMBL" id="DYDO01000006">
    <property type="protein sequence ID" value="DBA22099.1"/>
    <property type="molecule type" value="Genomic_DNA"/>
</dbReference>
<dbReference type="PANTHER" id="PTHR22145">
    <property type="entry name" value="SI:CH211-266K22.6"/>
    <property type="match status" value="1"/>
</dbReference>